<sequence>MKLRLCRRQLAFLLPALSSSLLLLSLFSLSSHASITKTNPEDDDGRIVLIGYAGPLSGTSAAVGKSMANAAQLAVDEANKRGLQIQGKQMQLKLLTQDDRTNPRTAEFIARYLVRSGVVGVIGHWNSAASLAAAPIYNAGGVIQISPASMSNLYTQQGNRAAFRTIGNNGSAGSYTADYAVKTLQAKRFLVVDDGTPFGRGFVEQFSRTARELGAQIVGSHSVSDKTSDFNAVLADAARLRPDAVMFGGLELQASTLARSLKRRNPDIRFIGSSGTVGLPFLRAAGADGNGSIVLEPGLPMGKMPGWKNFEKNYMQKFDSNIELFAPFAYDATQVLIAAMRQANSTEPKKIAQALHEIRFNGMTGMISFNQDGDLNNPTFTIYEVENQSWVVKKVITGSAN</sequence>
<dbReference type="PANTHER" id="PTHR47151">
    <property type="entry name" value="LEU/ILE/VAL-BINDING ABC TRANSPORTER SUBUNIT"/>
    <property type="match status" value="1"/>
</dbReference>
<organism evidence="5 6">
    <name type="scientific">Herbaspirillum hiltneri N3</name>
    <dbReference type="NCBI Taxonomy" id="1262470"/>
    <lineage>
        <taxon>Bacteria</taxon>
        <taxon>Pseudomonadati</taxon>
        <taxon>Pseudomonadota</taxon>
        <taxon>Betaproteobacteria</taxon>
        <taxon>Burkholderiales</taxon>
        <taxon>Oxalobacteraceae</taxon>
        <taxon>Herbaspirillum</taxon>
    </lineage>
</organism>
<dbReference type="Pfam" id="PF13458">
    <property type="entry name" value="Peripla_BP_6"/>
    <property type="match status" value="1"/>
</dbReference>
<dbReference type="InterPro" id="IPR028082">
    <property type="entry name" value="Peripla_BP_I"/>
</dbReference>
<dbReference type="EMBL" id="CP011409">
    <property type="protein sequence ID" value="AKZ63730.1"/>
    <property type="molecule type" value="Genomic_DNA"/>
</dbReference>
<protein>
    <submittedName>
        <fullName evidence="5">Amino acid ABC transporter substrate-binding protein</fullName>
    </submittedName>
</protein>
<dbReference type="CDD" id="cd06342">
    <property type="entry name" value="PBP1_ABC_LIVBP-like"/>
    <property type="match status" value="1"/>
</dbReference>
<comment type="similarity">
    <text evidence="1">Belongs to the leucine-binding protein family.</text>
</comment>
<dbReference type="RefSeq" id="WP_053198561.1">
    <property type="nucleotide sequence ID" value="NZ_CP011409.1"/>
</dbReference>
<evidence type="ECO:0000256" key="1">
    <source>
        <dbReference type="ARBA" id="ARBA00010062"/>
    </source>
</evidence>
<feature type="signal peptide" evidence="3">
    <location>
        <begin position="1"/>
        <end position="33"/>
    </location>
</feature>
<dbReference type="SUPFAM" id="SSF53822">
    <property type="entry name" value="Periplasmic binding protein-like I"/>
    <property type="match status" value="1"/>
</dbReference>
<evidence type="ECO:0000259" key="4">
    <source>
        <dbReference type="Pfam" id="PF13458"/>
    </source>
</evidence>
<proteinExistence type="inferred from homology"/>
<evidence type="ECO:0000313" key="6">
    <source>
        <dbReference type="Proteomes" id="UP000063429"/>
    </source>
</evidence>
<dbReference type="Proteomes" id="UP000063429">
    <property type="component" value="Chromosome"/>
</dbReference>
<dbReference type="Gene3D" id="3.40.50.2300">
    <property type="match status" value="2"/>
</dbReference>
<feature type="chain" id="PRO_5047159452" evidence="3">
    <location>
        <begin position="34"/>
        <end position="401"/>
    </location>
</feature>
<evidence type="ECO:0000256" key="3">
    <source>
        <dbReference type="SAM" id="SignalP"/>
    </source>
</evidence>
<evidence type="ECO:0000313" key="5">
    <source>
        <dbReference type="EMBL" id="AKZ63730.1"/>
    </source>
</evidence>
<keyword evidence="2 3" id="KW-0732">Signal</keyword>
<reference evidence="6" key="1">
    <citation type="journal article" date="2015" name="Genome Announc.">
        <title>Complete Genome Sequence of Herbaspirillum hiltneri N3 (DSM 17495), Isolated from Surface-Sterilized Wheat Roots.</title>
        <authorList>
            <person name="Guizelini D."/>
            <person name="Saizaki P.M."/>
            <person name="Coimbra N.A."/>
            <person name="Weiss V.A."/>
            <person name="Faoro H."/>
            <person name="Sfeir M.Z."/>
            <person name="Baura V.A."/>
            <person name="Monteiro R.A."/>
            <person name="Chubatsu L.S."/>
            <person name="Souza E.M."/>
            <person name="Cruz L.M."/>
            <person name="Pedrosa F.O."/>
            <person name="Raittz R.T."/>
            <person name="Marchaukoski J.N."/>
            <person name="Steffens M.B."/>
        </authorList>
    </citation>
    <scope>NUCLEOTIDE SEQUENCE [LARGE SCALE GENOMIC DNA]</scope>
    <source>
        <strain evidence="6">N3</strain>
    </source>
</reference>
<evidence type="ECO:0000256" key="2">
    <source>
        <dbReference type="ARBA" id="ARBA00022729"/>
    </source>
</evidence>
<gene>
    <name evidence="5" type="ORF">F506_14600</name>
</gene>
<accession>A0ABN4HY78</accession>
<name>A0ABN4HY78_9BURK</name>
<dbReference type="PANTHER" id="PTHR47151:SF2">
    <property type="entry name" value="AMINO ACID BINDING PROTEIN"/>
    <property type="match status" value="1"/>
</dbReference>
<keyword evidence="6" id="KW-1185">Reference proteome</keyword>
<feature type="domain" description="Leucine-binding protein" evidence="4">
    <location>
        <begin position="50"/>
        <end position="386"/>
    </location>
</feature>
<dbReference type="InterPro" id="IPR028081">
    <property type="entry name" value="Leu-bd"/>
</dbReference>